<dbReference type="OrthoDB" id="7187019at2"/>
<feature type="transmembrane region" description="Helical" evidence="1">
    <location>
        <begin position="123"/>
        <end position="144"/>
    </location>
</feature>
<reference evidence="3" key="1">
    <citation type="submission" date="2018-05" db="EMBL/GenBank/DDBJ databases">
        <authorList>
            <person name="Li X."/>
        </authorList>
    </citation>
    <scope>NUCLEOTIDE SEQUENCE [LARGE SCALE GENOMIC DNA]</scope>
    <source>
        <strain evidence="3">LX32</strain>
    </source>
</reference>
<evidence type="ECO:0000256" key="1">
    <source>
        <dbReference type="SAM" id="Phobius"/>
    </source>
</evidence>
<keyword evidence="1" id="KW-0472">Membrane</keyword>
<feature type="transmembrane region" description="Helical" evidence="1">
    <location>
        <begin position="24"/>
        <end position="48"/>
    </location>
</feature>
<comment type="caution">
    <text evidence="2">The sequence shown here is derived from an EMBL/GenBank/DDBJ whole genome shotgun (WGS) entry which is preliminary data.</text>
</comment>
<evidence type="ECO:0008006" key="4">
    <source>
        <dbReference type="Google" id="ProtNLM"/>
    </source>
</evidence>
<dbReference type="InterPro" id="IPR008523">
    <property type="entry name" value="DUF805"/>
</dbReference>
<feature type="transmembrane region" description="Helical" evidence="1">
    <location>
        <begin position="156"/>
        <end position="179"/>
    </location>
</feature>
<organism evidence="2 3">
    <name type="scientific">Phenylobacterium soli</name>
    <dbReference type="NCBI Taxonomy" id="2170551"/>
    <lineage>
        <taxon>Bacteria</taxon>
        <taxon>Pseudomonadati</taxon>
        <taxon>Pseudomonadota</taxon>
        <taxon>Alphaproteobacteria</taxon>
        <taxon>Caulobacterales</taxon>
        <taxon>Caulobacteraceae</taxon>
        <taxon>Phenylobacterium</taxon>
    </lineage>
</organism>
<keyword evidence="1" id="KW-1133">Transmembrane helix</keyword>
<sequence length="195" mass="21221">MFQRIAYALRNLTRFAGRDSRETFWVYAVFILLVTFIATFALAAPVIADSFERMQQFALAHPDQATITRTPTSYSIQIHGQHPELMPDFPRLLHLMALPVGLAVLLLSAAVTRRLHDRGRSGIWALPPLAFLVIGMSITPSVFATMAASPGAPPKGFVLLFGANLLYIVSLGLLVLQLIGATAPNPNRFGGPPAE</sequence>
<gene>
    <name evidence="2" type="ORF">DJ017_08295</name>
</gene>
<proteinExistence type="predicted"/>
<keyword evidence="1" id="KW-0812">Transmembrane</keyword>
<dbReference type="Proteomes" id="UP000249254">
    <property type="component" value="Unassembled WGS sequence"/>
</dbReference>
<evidence type="ECO:0000313" key="3">
    <source>
        <dbReference type="Proteomes" id="UP000249254"/>
    </source>
</evidence>
<protein>
    <recommendedName>
        <fullName evidence="4">DUF805 domain-containing protein</fullName>
    </recommendedName>
</protein>
<dbReference type="GO" id="GO:0016020">
    <property type="term" value="C:membrane"/>
    <property type="evidence" value="ECO:0007669"/>
    <property type="project" value="InterPro"/>
</dbReference>
<name>A0A328API9_9CAUL</name>
<evidence type="ECO:0000313" key="2">
    <source>
        <dbReference type="EMBL" id="RAK56275.1"/>
    </source>
</evidence>
<keyword evidence="3" id="KW-1185">Reference proteome</keyword>
<feature type="transmembrane region" description="Helical" evidence="1">
    <location>
        <begin position="92"/>
        <end position="111"/>
    </location>
</feature>
<dbReference type="AlphaFoldDB" id="A0A328API9"/>
<dbReference type="EMBL" id="QFYQ01000001">
    <property type="protein sequence ID" value="RAK56275.1"/>
    <property type="molecule type" value="Genomic_DNA"/>
</dbReference>
<dbReference type="Pfam" id="PF05656">
    <property type="entry name" value="DUF805"/>
    <property type="match status" value="1"/>
</dbReference>
<accession>A0A328API9</accession>